<dbReference type="Proteomes" id="UP001162480">
    <property type="component" value="Chromosome 7"/>
</dbReference>
<organism evidence="1 2">
    <name type="scientific">Octopus vulgaris</name>
    <name type="common">Common octopus</name>
    <dbReference type="NCBI Taxonomy" id="6645"/>
    <lineage>
        <taxon>Eukaryota</taxon>
        <taxon>Metazoa</taxon>
        <taxon>Spiralia</taxon>
        <taxon>Lophotrochozoa</taxon>
        <taxon>Mollusca</taxon>
        <taxon>Cephalopoda</taxon>
        <taxon>Coleoidea</taxon>
        <taxon>Octopodiformes</taxon>
        <taxon>Octopoda</taxon>
        <taxon>Incirrata</taxon>
        <taxon>Octopodidae</taxon>
        <taxon>Octopus</taxon>
    </lineage>
</organism>
<evidence type="ECO:0000313" key="1">
    <source>
        <dbReference type="EMBL" id="CAI9725810.1"/>
    </source>
</evidence>
<proteinExistence type="predicted"/>
<sequence length="84" mass="9480">MFSSSSNSIIGKRKEFEPRSHQFAHSYLLSTAIVSLVAGPCYGAGPCRHRDKTLCLPVYGNRIISTFFHKRRSLNAKTGRKRTH</sequence>
<gene>
    <name evidence="1" type="ORF">OCTVUL_1B011257</name>
</gene>
<keyword evidence="2" id="KW-1185">Reference proteome</keyword>
<reference evidence="1" key="1">
    <citation type="submission" date="2023-08" db="EMBL/GenBank/DDBJ databases">
        <authorList>
            <person name="Alioto T."/>
            <person name="Alioto T."/>
            <person name="Gomez Garrido J."/>
        </authorList>
    </citation>
    <scope>NUCLEOTIDE SEQUENCE</scope>
</reference>
<name>A0AA36F6D6_OCTVU</name>
<evidence type="ECO:0000313" key="2">
    <source>
        <dbReference type="Proteomes" id="UP001162480"/>
    </source>
</evidence>
<protein>
    <submittedName>
        <fullName evidence="1">Uncharacterized protein</fullName>
    </submittedName>
</protein>
<dbReference type="AlphaFoldDB" id="A0AA36F6D6"/>
<accession>A0AA36F6D6</accession>
<dbReference type="EMBL" id="OX597820">
    <property type="protein sequence ID" value="CAI9725810.1"/>
    <property type="molecule type" value="Genomic_DNA"/>
</dbReference>